<comment type="catalytic activity">
    <reaction evidence="4">
        <text>an N-acyl-L-alpha-aminoacyl-tRNA + H2O = an N-acyl-L-amino acid + a tRNA + H(+)</text>
        <dbReference type="Rhea" id="RHEA:54448"/>
        <dbReference type="Rhea" id="RHEA-COMP:10123"/>
        <dbReference type="Rhea" id="RHEA-COMP:13883"/>
        <dbReference type="ChEBI" id="CHEBI:15377"/>
        <dbReference type="ChEBI" id="CHEBI:15378"/>
        <dbReference type="ChEBI" id="CHEBI:59874"/>
        <dbReference type="ChEBI" id="CHEBI:78442"/>
        <dbReference type="ChEBI" id="CHEBI:138191"/>
        <dbReference type="EC" id="3.1.1.29"/>
    </reaction>
</comment>
<dbReference type="SUPFAM" id="SSF102462">
    <property type="entry name" value="Peptidyl-tRNA hydrolase II"/>
    <property type="match status" value="1"/>
</dbReference>
<accession>A0ABN3GMT8</accession>
<protein>
    <recommendedName>
        <fullName evidence="1">peptidyl-tRNA hydrolase</fullName>
        <ecNumber evidence="1">3.1.1.29</ecNumber>
    </recommendedName>
</protein>
<organism evidence="5 6">
    <name type="scientific">Dactylosporangium salmoneum</name>
    <dbReference type="NCBI Taxonomy" id="53361"/>
    <lineage>
        <taxon>Bacteria</taxon>
        <taxon>Bacillati</taxon>
        <taxon>Actinomycetota</taxon>
        <taxon>Actinomycetes</taxon>
        <taxon>Micromonosporales</taxon>
        <taxon>Micromonosporaceae</taxon>
        <taxon>Dactylosporangium</taxon>
    </lineage>
</organism>
<gene>
    <name evidence="5" type="primary">pth2</name>
    <name evidence="5" type="ORF">GCM10010170_046370</name>
</gene>
<dbReference type="Pfam" id="PF01981">
    <property type="entry name" value="PTH2"/>
    <property type="match status" value="1"/>
</dbReference>
<dbReference type="NCBIfam" id="TIGR00283">
    <property type="entry name" value="arch_pth2"/>
    <property type="match status" value="1"/>
</dbReference>
<dbReference type="EC" id="3.1.1.29" evidence="1"/>
<evidence type="ECO:0000256" key="1">
    <source>
        <dbReference type="ARBA" id="ARBA00013260"/>
    </source>
</evidence>
<dbReference type="PANTHER" id="PTHR12649">
    <property type="entry name" value="PEPTIDYL-TRNA HYDROLASE 2"/>
    <property type="match status" value="1"/>
</dbReference>
<evidence type="ECO:0000313" key="5">
    <source>
        <dbReference type="EMBL" id="GAA2354373.1"/>
    </source>
</evidence>
<reference evidence="5 6" key="1">
    <citation type="journal article" date="2019" name="Int. J. Syst. Evol. Microbiol.">
        <title>The Global Catalogue of Microorganisms (GCM) 10K type strain sequencing project: providing services to taxonomists for standard genome sequencing and annotation.</title>
        <authorList>
            <consortium name="The Broad Institute Genomics Platform"/>
            <consortium name="The Broad Institute Genome Sequencing Center for Infectious Disease"/>
            <person name="Wu L."/>
            <person name="Ma J."/>
        </authorList>
    </citation>
    <scope>NUCLEOTIDE SEQUENCE [LARGE SCALE GENOMIC DNA]</scope>
    <source>
        <strain evidence="5 6">JCM 3272</strain>
    </source>
</reference>
<dbReference type="RefSeq" id="WP_344614546.1">
    <property type="nucleotide sequence ID" value="NZ_BAAARV010000033.1"/>
</dbReference>
<dbReference type="PANTHER" id="PTHR12649:SF11">
    <property type="entry name" value="PEPTIDYL-TRNA HYDROLASE 2, MITOCHONDRIAL"/>
    <property type="match status" value="1"/>
</dbReference>
<evidence type="ECO:0000256" key="3">
    <source>
        <dbReference type="ARBA" id="ARBA00038050"/>
    </source>
</evidence>
<dbReference type="InterPro" id="IPR002833">
    <property type="entry name" value="PTH2"/>
</dbReference>
<keyword evidence="2 5" id="KW-0378">Hydrolase</keyword>
<sequence>MTVSAETRLVIVMRTDLGMGKGKIAAQAAHAAVAAAMANVRAPAFADWWRAGQPKVVLKVPDEDTLGLVVAAAEEAGLPVEVVHDAGRTQVAAGTATCCAIGPARGADLHPVTGSLSLL</sequence>
<evidence type="ECO:0000313" key="6">
    <source>
        <dbReference type="Proteomes" id="UP001501444"/>
    </source>
</evidence>
<dbReference type="GO" id="GO:0016787">
    <property type="term" value="F:hydrolase activity"/>
    <property type="evidence" value="ECO:0007669"/>
    <property type="project" value="UniProtKB-KW"/>
</dbReference>
<dbReference type="EMBL" id="BAAARV010000033">
    <property type="protein sequence ID" value="GAA2354373.1"/>
    <property type="molecule type" value="Genomic_DNA"/>
</dbReference>
<proteinExistence type="inferred from homology"/>
<dbReference type="NCBIfam" id="NF003314">
    <property type="entry name" value="PRK04322.1"/>
    <property type="match status" value="1"/>
</dbReference>
<dbReference type="Proteomes" id="UP001501444">
    <property type="component" value="Unassembled WGS sequence"/>
</dbReference>
<evidence type="ECO:0000256" key="4">
    <source>
        <dbReference type="ARBA" id="ARBA00048707"/>
    </source>
</evidence>
<comment type="caution">
    <text evidence="5">The sequence shown here is derived from an EMBL/GenBank/DDBJ whole genome shotgun (WGS) entry which is preliminary data.</text>
</comment>
<dbReference type="Gene3D" id="3.40.1490.10">
    <property type="entry name" value="Bit1"/>
    <property type="match status" value="1"/>
</dbReference>
<name>A0ABN3GMT8_9ACTN</name>
<keyword evidence="6" id="KW-1185">Reference proteome</keyword>
<dbReference type="InterPro" id="IPR023476">
    <property type="entry name" value="Pep_tRNA_hydro_II_dom_sf"/>
</dbReference>
<evidence type="ECO:0000256" key="2">
    <source>
        <dbReference type="ARBA" id="ARBA00022801"/>
    </source>
</evidence>
<comment type="similarity">
    <text evidence="3">Belongs to the PTH2 family.</text>
</comment>